<dbReference type="GO" id="GO:0005886">
    <property type="term" value="C:plasma membrane"/>
    <property type="evidence" value="ECO:0007669"/>
    <property type="project" value="UniProtKB-SubCell"/>
</dbReference>
<evidence type="ECO:0000256" key="2">
    <source>
        <dbReference type="ARBA" id="ARBA00007246"/>
    </source>
</evidence>
<evidence type="ECO:0000256" key="9">
    <source>
        <dbReference type="ARBA" id="ARBA00023136"/>
    </source>
</evidence>
<keyword evidence="7" id="KW-0653">Protein transport</keyword>
<sequence>MYSVKTETQMVSYARENAQARAFADAATHYTVMQLFLPPDKREVIIGGGASRWVYGGYQAEIRVVGENGLIDINRADRRLLTLVLEQVGVIDDEAETLLDIIEDFRDPDDLKHINGAEDDDYADEGLDFGAKDAPFERIEELQQVLGMTPRLYEALSRYLSVNSNSGGINPMLAPRQILLVLAEGDAEMVDEYIRQRDDAEGAFVQPPFGSGFLDHTQQPLYRLQIKVKPLGGTTEYFEERAIRLLPGRTTPFITYFRTRESTSRQFE</sequence>
<evidence type="ECO:0000256" key="5">
    <source>
        <dbReference type="ARBA" id="ARBA00022519"/>
    </source>
</evidence>
<evidence type="ECO:0000256" key="8">
    <source>
        <dbReference type="ARBA" id="ARBA00022989"/>
    </source>
</evidence>
<evidence type="ECO:0000256" key="1">
    <source>
        <dbReference type="ARBA" id="ARBA00004533"/>
    </source>
</evidence>
<dbReference type="InterPro" id="IPR049031">
    <property type="entry name" value="T2SSK_SAM-like_1st"/>
</dbReference>
<dbReference type="GO" id="GO:0009306">
    <property type="term" value="P:protein secretion"/>
    <property type="evidence" value="ECO:0007669"/>
    <property type="project" value="InterPro"/>
</dbReference>
<evidence type="ECO:0000256" key="6">
    <source>
        <dbReference type="ARBA" id="ARBA00022692"/>
    </source>
</evidence>
<reference evidence="11" key="1">
    <citation type="submission" date="2020-01" db="EMBL/GenBank/DDBJ databases">
        <authorList>
            <person name="Meier V. D."/>
            <person name="Meier V D."/>
        </authorList>
    </citation>
    <scope>NUCLEOTIDE SEQUENCE</scope>
    <source>
        <strain evidence="11">HLG_WM_MAG_08</strain>
    </source>
</reference>
<accession>A0A6S6SBV7</accession>
<organism evidence="11">
    <name type="scientific">uncultured Thiotrichaceae bacterium</name>
    <dbReference type="NCBI Taxonomy" id="298394"/>
    <lineage>
        <taxon>Bacteria</taxon>
        <taxon>Pseudomonadati</taxon>
        <taxon>Pseudomonadota</taxon>
        <taxon>Gammaproteobacteria</taxon>
        <taxon>Thiotrichales</taxon>
        <taxon>Thiotrichaceae</taxon>
        <taxon>environmental samples</taxon>
    </lineage>
</organism>
<dbReference type="Gene3D" id="1.10.40.60">
    <property type="entry name" value="EpsJ-like"/>
    <property type="match status" value="1"/>
</dbReference>
<keyword evidence="6" id="KW-0812">Transmembrane</keyword>
<keyword evidence="5" id="KW-0997">Cell inner membrane</keyword>
<dbReference type="InterPro" id="IPR005628">
    <property type="entry name" value="GspK"/>
</dbReference>
<keyword evidence="3" id="KW-0813">Transport</keyword>
<dbReference type="Pfam" id="PF21687">
    <property type="entry name" value="T2SSK_1st"/>
    <property type="match status" value="1"/>
</dbReference>
<comment type="similarity">
    <text evidence="2">Belongs to the GSP K family.</text>
</comment>
<gene>
    <name evidence="11" type="ORF">HELGO_WM31179</name>
</gene>
<keyword evidence="9" id="KW-0472">Membrane</keyword>
<evidence type="ECO:0000256" key="4">
    <source>
        <dbReference type="ARBA" id="ARBA00022475"/>
    </source>
</evidence>
<dbReference type="PANTHER" id="PTHR38831">
    <property type="entry name" value="TYPE II SECRETION SYSTEM PROTEIN K"/>
    <property type="match status" value="1"/>
</dbReference>
<dbReference type="SUPFAM" id="SSF158544">
    <property type="entry name" value="GspK insert domain-like"/>
    <property type="match status" value="1"/>
</dbReference>
<keyword evidence="4" id="KW-1003">Cell membrane</keyword>
<evidence type="ECO:0000256" key="3">
    <source>
        <dbReference type="ARBA" id="ARBA00022448"/>
    </source>
</evidence>
<dbReference type="InterPro" id="IPR038072">
    <property type="entry name" value="GspK_central_sf"/>
</dbReference>
<dbReference type="EMBL" id="CACVAV010000081">
    <property type="protein sequence ID" value="CAA6805195.1"/>
    <property type="molecule type" value="Genomic_DNA"/>
</dbReference>
<proteinExistence type="inferred from homology"/>
<keyword evidence="8" id="KW-1133">Transmembrane helix</keyword>
<dbReference type="AlphaFoldDB" id="A0A6S6SBV7"/>
<feature type="domain" description="T2SS protein K first SAM-like" evidence="10">
    <location>
        <begin position="75"/>
        <end position="162"/>
    </location>
</feature>
<evidence type="ECO:0000259" key="10">
    <source>
        <dbReference type="Pfam" id="PF21687"/>
    </source>
</evidence>
<evidence type="ECO:0000313" key="11">
    <source>
        <dbReference type="EMBL" id="CAA6805195.1"/>
    </source>
</evidence>
<comment type="subcellular location">
    <subcellularLocation>
        <location evidence="1">Cell inner membrane</location>
    </subcellularLocation>
</comment>
<name>A0A6S6SBV7_9GAMM</name>
<evidence type="ECO:0000256" key="7">
    <source>
        <dbReference type="ARBA" id="ARBA00022927"/>
    </source>
</evidence>
<protein>
    <submittedName>
        <fullName evidence="11">Type II secretion system protein K</fullName>
    </submittedName>
</protein>
<dbReference type="PANTHER" id="PTHR38831:SF2">
    <property type="entry name" value="TYPE II SECRETION SYSTEM PROTEIN K"/>
    <property type="match status" value="1"/>
</dbReference>